<dbReference type="RefSeq" id="WP_378267294.1">
    <property type="nucleotide sequence ID" value="NZ_JBHUKR010000011.1"/>
</dbReference>
<gene>
    <name evidence="2" type="ORF">ACFSXZ_23450</name>
</gene>
<dbReference type="SUPFAM" id="SSF52096">
    <property type="entry name" value="ClpP/crotonase"/>
    <property type="match status" value="1"/>
</dbReference>
<comment type="caution">
    <text evidence="2">The sequence shown here is derived from an EMBL/GenBank/DDBJ whole genome shotgun (WGS) entry which is preliminary data.</text>
</comment>
<dbReference type="Gene3D" id="3.90.226.10">
    <property type="entry name" value="2-enoyl-CoA Hydratase, Chain A, domain 1"/>
    <property type="match status" value="1"/>
</dbReference>
<feature type="domain" description="Tail specific protease" evidence="1">
    <location>
        <begin position="5"/>
        <end position="83"/>
    </location>
</feature>
<name>A0ABW5FWW1_9PSEU</name>
<dbReference type="Pfam" id="PF03572">
    <property type="entry name" value="Peptidase_S41"/>
    <property type="match status" value="1"/>
</dbReference>
<accession>A0ABW5FWW1</accession>
<reference evidence="3" key="1">
    <citation type="journal article" date="2019" name="Int. J. Syst. Evol. Microbiol.">
        <title>The Global Catalogue of Microorganisms (GCM) 10K type strain sequencing project: providing services to taxonomists for standard genome sequencing and annotation.</title>
        <authorList>
            <consortium name="The Broad Institute Genomics Platform"/>
            <consortium name="The Broad Institute Genome Sequencing Center for Infectious Disease"/>
            <person name="Wu L."/>
            <person name="Ma J."/>
        </authorList>
    </citation>
    <scope>NUCLEOTIDE SEQUENCE [LARGE SCALE GENOMIC DNA]</scope>
    <source>
        <strain evidence="3">CGMCC 4.7645</strain>
    </source>
</reference>
<dbReference type="InterPro" id="IPR029045">
    <property type="entry name" value="ClpP/crotonase-like_dom_sf"/>
</dbReference>
<organism evidence="2 3">
    <name type="scientific">Amycolatopsis pigmentata</name>
    <dbReference type="NCBI Taxonomy" id="450801"/>
    <lineage>
        <taxon>Bacteria</taxon>
        <taxon>Bacillati</taxon>
        <taxon>Actinomycetota</taxon>
        <taxon>Actinomycetes</taxon>
        <taxon>Pseudonocardiales</taxon>
        <taxon>Pseudonocardiaceae</taxon>
        <taxon>Amycolatopsis</taxon>
    </lineage>
</organism>
<dbReference type="InterPro" id="IPR005151">
    <property type="entry name" value="Tail-specific_protease"/>
</dbReference>
<dbReference type="EMBL" id="JBHUKR010000011">
    <property type="protein sequence ID" value="MFD2419293.1"/>
    <property type="molecule type" value="Genomic_DNA"/>
</dbReference>
<evidence type="ECO:0000259" key="1">
    <source>
        <dbReference type="Pfam" id="PF03572"/>
    </source>
</evidence>
<keyword evidence="3" id="KW-1185">Reference proteome</keyword>
<proteinExistence type="predicted"/>
<evidence type="ECO:0000313" key="2">
    <source>
        <dbReference type="EMBL" id="MFD2419293.1"/>
    </source>
</evidence>
<sequence length="111" mass="11481">MLTHQDPPVALLTSGVTASAAEAVLVAFRGLNRARTFGRPTAGFATGNTIFPLSDGAVLVVTEVRDEDRTGTLYGNVPIPPDQPLPEDATAGETVAAAQAWLHAQPGCRAS</sequence>
<evidence type="ECO:0000313" key="3">
    <source>
        <dbReference type="Proteomes" id="UP001597417"/>
    </source>
</evidence>
<dbReference type="Proteomes" id="UP001597417">
    <property type="component" value="Unassembled WGS sequence"/>
</dbReference>
<protein>
    <submittedName>
        <fullName evidence="2">S41 family peptidase</fullName>
    </submittedName>
</protein>